<protein>
    <submittedName>
        <fullName evidence="1">Uncharacterized protein</fullName>
    </submittedName>
</protein>
<gene>
    <name evidence="1" type="ORF">D5F53_24215</name>
</gene>
<dbReference type="InterPro" id="IPR049799">
    <property type="entry name" value="SitI3-like"/>
</dbReference>
<sequence>MAIEYSLRIGEAVPESLLVQELESMGYKNIDVVELSRGIEIRSFEETLGLTLYLTESGAYPYNAYNTPFLKNEFVYESALSFRFINNLHSNKSFEFILALVFNLMKNHNANALFLSNGDNELCFFSKGSVYLENSSHVWDTGCFAEILKGHRYSIFDGNHILLEE</sequence>
<reference evidence="1 2" key="1">
    <citation type="submission" date="2018-09" db="EMBL/GenBank/DDBJ databases">
        <title>Genome Sequence of Paenibacillus lautus Strain E7593-69, Azo Dye-Degrading Bacteria, Isolated from Commercial Tattoo Inks.</title>
        <authorList>
            <person name="Nho S.W."/>
            <person name="Kim S.-J."/>
            <person name="Kweon O."/>
            <person name="Cerniglia C.E."/>
        </authorList>
    </citation>
    <scope>NUCLEOTIDE SEQUENCE [LARGE SCALE GENOMIC DNA]</scope>
    <source>
        <strain evidence="1 2">E7593-69</strain>
    </source>
</reference>
<proteinExistence type="predicted"/>
<evidence type="ECO:0000313" key="2">
    <source>
        <dbReference type="Proteomes" id="UP000266552"/>
    </source>
</evidence>
<dbReference type="KEGG" id="plw:D5F53_24215"/>
<evidence type="ECO:0000313" key="1">
    <source>
        <dbReference type="EMBL" id="AYB46210.1"/>
    </source>
</evidence>
<dbReference type="EMBL" id="CP032412">
    <property type="protein sequence ID" value="AYB46210.1"/>
    <property type="molecule type" value="Genomic_DNA"/>
</dbReference>
<accession>A0A385TP30</accession>
<keyword evidence="2" id="KW-1185">Reference proteome</keyword>
<dbReference type="RefSeq" id="WP_119849830.1">
    <property type="nucleotide sequence ID" value="NZ_CP032412.1"/>
</dbReference>
<dbReference type="AlphaFoldDB" id="A0A385TP30"/>
<dbReference type="Proteomes" id="UP000266552">
    <property type="component" value="Chromosome"/>
</dbReference>
<dbReference type="NCBIfam" id="NF040657">
    <property type="entry name" value="immun_SitI3"/>
    <property type="match status" value="1"/>
</dbReference>
<name>A0A385TP30_PAELA</name>
<organism evidence="1 2">
    <name type="scientific">Paenibacillus lautus</name>
    <name type="common">Bacillus lautus</name>
    <dbReference type="NCBI Taxonomy" id="1401"/>
    <lineage>
        <taxon>Bacteria</taxon>
        <taxon>Bacillati</taxon>
        <taxon>Bacillota</taxon>
        <taxon>Bacilli</taxon>
        <taxon>Bacillales</taxon>
        <taxon>Paenibacillaceae</taxon>
        <taxon>Paenibacillus</taxon>
    </lineage>
</organism>